<keyword evidence="3" id="KW-1185">Reference proteome</keyword>
<evidence type="ECO:0008006" key="4">
    <source>
        <dbReference type="Google" id="ProtNLM"/>
    </source>
</evidence>
<accession>A0A1W0WEW1</accession>
<evidence type="ECO:0000256" key="1">
    <source>
        <dbReference type="SAM" id="SignalP"/>
    </source>
</evidence>
<dbReference type="Proteomes" id="UP000192578">
    <property type="component" value="Unassembled WGS sequence"/>
</dbReference>
<keyword evidence="1" id="KW-0732">Signal</keyword>
<proteinExistence type="predicted"/>
<evidence type="ECO:0000313" key="3">
    <source>
        <dbReference type="Proteomes" id="UP000192578"/>
    </source>
</evidence>
<dbReference type="EMBL" id="MTYJ01000118">
    <property type="protein sequence ID" value="OQV13707.1"/>
    <property type="molecule type" value="Genomic_DNA"/>
</dbReference>
<protein>
    <recommendedName>
        <fullName evidence="4">Receptor L-domain domain-containing protein</fullName>
    </recommendedName>
</protein>
<reference evidence="3" key="1">
    <citation type="submission" date="2017-01" db="EMBL/GenBank/DDBJ databases">
        <title>Comparative genomics of anhydrobiosis in the tardigrade Hypsibius dujardini.</title>
        <authorList>
            <person name="Yoshida Y."/>
            <person name="Koutsovoulos G."/>
            <person name="Laetsch D."/>
            <person name="Stevens L."/>
            <person name="Kumar S."/>
            <person name="Horikawa D."/>
            <person name="Ishino K."/>
            <person name="Komine S."/>
            <person name="Tomita M."/>
            <person name="Blaxter M."/>
            <person name="Arakawa K."/>
        </authorList>
    </citation>
    <scope>NUCLEOTIDE SEQUENCE [LARGE SCALE GENOMIC DNA]</scope>
    <source>
        <strain evidence="3">Z151</strain>
    </source>
</reference>
<feature type="signal peptide" evidence="1">
    <location>
        <begin position="1"/>
        <end position="22"/>
    </location>
</feature>
<name>A0A1W0WEW1_HYPEX</name>
<sequence>MSLTTVALIITIFACVFQTTTQESPLPVLTCVASSAETGYLHRICSHGEWPADAGTLSLPADTRYITFLYVTFQLDDAGTVAAIPGGLSNLTTLNFINTTTVTATGESTIIPFQQLVRQVDRAKITVLNFEFASFGQVDKHLLAGFTGLESLSVSQSSVLSIHPEAFEPLRFERTIVEEGRPVFSAVGHPLYSFEVVRDFLESSPIPICRS</sequence>
<dbReference type="AlphaFoldDB" id="A0A1W0WEW1"/>
<organism evidence="2 3">
    <name type="scientific">Hypsibius exemplaris</name>
    <name type="common">Freshwater tardigrade</name>
    <dbReference type="NCBI Taxonomy" id="2072580"/>
    <lineage>
        <taxon>Eukaryota</taxon>
        <taxon>Metazoa</taxon>
        <taxon>Ecdysozoa</taxon>
        <taxon>Tardigrada</taxon>
        <taxon>Eutardigrada</taxon>
        <taxon>Parachela</taxon>
        <taxon>Hypsibioidea</taxon>
        <taxon>Hypsibiidae</taxon>
        <taxon>Hypsibius</taxon>
    </lineage>
</organism>
<comment type="caution">
    <text evidence="2">The sequence shown here is derived from an EMBL/GenBank/DDBJ whole genome shotgun (WGS) entry which is preliminary data.</text>
</comment>
<evidence type="ECO:0000313" key="2">
    <source>
        <dbReference type="EMBL" id="OQV13707.1"/>
    </source>
</evidence>
<feature type="chain" id="PRO_5013297589" description="Receptor L-domain domain-containing protein" evidence="1">
    <location>
        <begin position="23"/>
        <end position="211"/>
    </location>
</feature>
<gene>
    <name evidence="2" type="ORF">BV898_12101</name>
</gene>